<protein>
    <submittedName>
        <fullName evidence="1">NUDIX hydrolase</fullName>
    </submittedName>
</protein>
<name>A0ACD4ZV06_9ACTN</name>
<dbReference type="Proteomes" id="UP001348369">
    <property type="component" value="Chromosome"/>
</dbReference>
<keyword evidence="1" id="KW-0378">Hydrolase</keyword>
<reference evidence="1" key="1">
    <citation type="submission" date="2022-10" db="EMBL/GenBank/DDBJ databases">
        <title>The complete genomes of actinobacterial strains from the NBC collection.</title>
        <authorList>
            <person name="Joergensen T.S."/>
            <person name="Alvarez Arevalo M."/>
            <person name="Sterndorff E.B."/>
            <person name="Faurdal D."/>
            <person name="Vuksanovic O."/>
            <person name="Mourched A.-S."/>
            <person name="Charusanti P."/>
            <person name="Shaw S."/>
            <person name="Blin K."/>
            <person name="Weber T."/>
        </authorList>
    </citation>
    <scope>NUCLEOTIDE SEQUENCE</scope>
    <source>
        <strain evidence="1">NBC 01771</strain>
    </source>
</reference>
<dbReference type="EMBL" id="CP109109">
    <property type="protein sequence ID" value="WSC01647.1"/>
    <property type="molecule type" value="Genomic_DNA"/>
</dbReference>
<evidence type="ECO:0000313" key="2">
    <source>
        <dbReference type="Proteomes" id="UP001348369"/>
    </source>
</evidence>
<sequence length="369" mass="39571">MDAEHETAPALPKQPQMSAAEYARSPIAVWMSAAALFTDPLGRVLLVKPTYREQWLLPGAAESGESPTQACRREIGEELGLTREPGRLLAVHWLPPDHPDIDPGMRLPGEVRYILDGGTLTDGEIAAVSTPAGELTGFEFVDSTQVEQRMIPVDAQILLAALRARLSGTSAHLESGWHVGEAPPLDWYDVRVRPRAGRTWPWHAEPVPANLPVVQSWGWLFMPDGRVVLVIDPNNRLAALPGGTVEPADASPEDTLRREAVEEAQLTIGEPARLGWVSDATGDAYGGIGPCARLRLAAPVTAVGPAAVDPATGRMFARLLATPDQAAGLLGWGETGYQQAELASRLAEDRWGPPRPVPTPITELPATGL</sequence>
<evidence type="ECO:0000313" key="1">
    <source>
        <dbReference type="EMBL" id="WSC01647.1"/>
    </source>
</evidence>
<keyword evidence="2" id="KW-1185">Reference proteome</keyword>
<accession>A0ACD4ZV06</accession>
<proteinExistence type="predicted"/>
<gene>
    <name evidence="1" type="ORF">OG835_34665</name>
</gene>
<organism evidence="1 2">
    <name type="scientific">Streptomyces scopuliridis</name>
    <dbReference type="NCBI Taxonomy" id="452529"/>
    <lineage>
        <taxon>Bacteria</taxon>
        <taxon>Bacillati</taxon>
        <taxon>Actinomycetota</taxon>
        <taxon>Actinomycetes</taxon>
        <taxon>Kitasatosporales</taxon>
        <taxon>Streptomycetaceae</taxon>
        <taxon>Streptomyces</taxon>
    </lineage>
</organism>